<dbReference type="InterPro" id="IPR050109">
    <property type="entry name" value="HTH-type_TetR-like_transc_reg"/>
</dbReference>
<dbReference type="InterPro" id="IPR036271">
    <property type="entry name" value="Tet_transcr_reg_TetR-rel_C_sf"/>
</dbReference>
<dbReference type="InterPro" id="IPR009057">
    <property type="entry name" value="Homeodomain-like_sf"/>
</dbReference>
<gene>
    <name evidence="6" type="ORF">IW256_004518</name>
</gene>
<dbReference type="AlphaFoldDB" id="A0A931DNJ7"/>
<keyword evidence="7" id="KW-1185">Reference proteome</keyword>
<reference evidence="6" key="1">
    <citation type="submission" date="2020-11" db="EMBL/GenBank/DDBJ databases">
        <title>Sequencing the genomes of 1000 actinobacteria strains.</title>
        <authorList>
            <person name="Klenk H.-P."/>
        </authorList>
    </citation>
    <scope>NUCLEOTIDE SEQUENCE</scope>
    <source>
        <strain evidence="6">DSM 43175</strain>
    </source>
</reference>
<evidence type="ECO:0000259" key="5">
    <source>
        <dbReference type="PROSITE" id="PS50977"/>
    </source>
</evidence>
<dbReference type="Pfam" id="PF00440">
    <property type="entry name" value="TetR_N"/>
    <property type="match status" value="1"/>
</dbReference>
<evidence type="ECO:0000256" key="2">
    <source>
        <dbReference type="ARBA" id="ARBA00023125"/>
    </source>
</evidence>
<keyword evidence="2 4" id="KW-0238">DNA-binding</keyword>
<dbReference type="SUPFAM" id="SSF48498">
    <property type="entry name" value="Tetracyclin repressor-like, C-terminal domain"/>
    <property type="match status" value="1"/>
</dbReference>
<dbReference type="Gene3D" id="1.10.357.10">
    <property type="entry name" value="Tetracycline Repressor, domain 2"/>
    <property type="match status" value="1"/>
</dbReference>
<dbReference type="PANTHER" id="PTHR30055">
    <property type="entry name" value="HTH-TYPE TRANSCRIPTIONAL REGULATOR RUTR"/>
    <property type="match status" value="1"/>
</dbReference>
<evidence type="ECO:0000256" key="1">
    <source>
        <dbReference type="ARBA" id="ARBA00023015"/>
    </source>
</evidence>
<accession>A0A931DNJ7</accession>
<evidence type="ECO:0000256" key="3">
    <source>
        <dbReference type="ARBA" id="ARBA00023163"/>
    </source>
</evidence>
<comment type="caution">
    <text evidence="6">The sequence shown here is derived from an EMBL/GenBank/DDBJ whole genome shotgun (WGS) entry which is preliminary data.</text>
</comment>
<organism evidence="6 7">
    <name type="scientific">Actinomadura viridis</name>
    <dbReference type="NCBI Taxonomy" id="58110"/>
    <lineage>
        <taxon>Bacteria</taxon>
        <taxon>Bacillati</taxon>
        <taxon>Actinomycetota</taxon>
        <taxon>Actinomycetes</taxon>
        <taxon>Streptosporangiales</taxon>
        <taxon>Thermomonosporaceae</taxon>
        <taxon>Actinomadura</taxon>
    </lineage>
</organism>
<dbReference type="SUPFAM" id="SSF46689">
    <property type="entry name" value="Homeodomain-like"/>
    <property type="match status" value="1"/>
</dbReference>
<sequence length="201" mass="21254">MPTSAAGPRRRADAERSIARIVAAARETLSGDPSASVDDVAKAAGVGRMTLYGHFRTRAELVEAALTDALRAGEEALSAVDLTGGARDALARLLDSSWSLVAESAALLTAAQGTLPAGRVRKLHAAPAKRVEDLIRRGQDEGVFRTDLPLTWLVNVVHYVLQGAAEENRAKRLKREDTARVVTATVQSILAAPSEGPNGTR</sequence>
<dbReference type="GO" id="GO:0003700">
    <property type="term" value="F:DNA-binding transcription factor activity"/>
    <property type="evidence" value="ECO:0007669"/>
    <property type="project" value="TreeGrafter"/>
</dbReference>
<dbReference type="EMBL" id="JADOUA010000001">
    <property type="protein sequence ID" value="MBG6090405.1"/>
    <property type="molecule type" value="Genomic_DNA"/>
</dbReference>
<feature type="domain" description="HTH tetR-type" evidence="5">
    <location>
        <begin position="15"/>
        <end position="73"/>
    </location>
</feature>
<name>A0A931DNJ7_9ACTN</name>
<keyword evidence="3" id="KW-0804">Transcription</keyword>
<evidence type="ECO:0000256" key="4">
    <source>
        <dbReference type="PROSITE-ProRule" id="PRU00335"/>
    </source>
</evidence>
<keyword evidence="1" id="KW-0805">Transcription regulation</keyword>
<proteinExistence type="predicted"/>
<evidence type="ECO:0000313" key="6">
    <source>
        <dbReference type="EMBL" id="MBG6090405.1"/>
    </source>
</evidence>
<evidence type="ECO:0000313" key="7">
    <source>
        <dbReference type="Proteomes" id="UP000614047"/>
    </source>
</evidence>
<dbReference type="RefSeq" id="WP_197012871.1">
    <property type="nucleotide sequence ID" value="NZ_BAABES010000016.1"/>
</dbReference>
<dbReference type="PANTHER" id="PTHR30055:SF234">
    <property type="entry name" value="HTH-TYPE TRANSCRIPTIONAL REGULATOR BETI"/>
    <property type="match status" value="1"/>
</dbReference>
<dbReference type="PROSITE" id="PS50977">
    <property type="entry name" value="HTH_TETR_2"/>
    <property type="match status" value="1"/>
</dbReference>
<dbReference type="Proteomes" id="UP000614047">
    <property type="component" value="Unassembled WGS sequence"/>
</dbReference>
<dbReference type="InterPro" id="IPR001647">
    <property type="entry name" value="HTH_TetR"/>
</dbReference>
<feature type="DNA-binding region" description="H-T-H motif" evidence="4">
    <location>
        <begin position="36"/>
        <end position="55"/>
    </location>
</feature>
<protein>
    <submittedName>
        <fullName evidence="6">AcrR family transcriptional regulator</fullName>
    </submittedName>
</protein>
<dbReference type="GO" id="GO:0000976">
    <property type="term" value="F:transcription cis-regulatory region binding"/>
    <property type="evidence" value="ECO:0007669"/>
    <property type="project" value="TreeGrafter"/>
</dbReference>